<evidence type="ECO:0000256" key="1">
    <source>
        <dbReference type="PROSITE-ProRule" id="PRU00023"/>
    </source>
</evidence>
<evidence type="ECO:0000313" key="2">
    <source>
        <dbReference type="Ensembl" id="ENSSGRP00000017991.1"/>
    </source>
</evidence>
<accession>A0A672L6Q2</accession>
<dbReference type="AlphaFoldDB" id="A0A672L6Q2"/>
<evidence type="ECO:0000313" key="3">
    <source>
        <dbReference type="Proteomes" id="UP000472262"/>
    </source>
</evidence>
<feature type="repeat" description="ANK" evidence="1">
    <location>
        <begin position="62"/>
        <end position="95"/>
    </location>
</feature>
<dbReference type="InParanoid" id="A0A672L6Q2"/>
<dbReference type="Gene3D" id="1.25.40.20">
    <property type="entry name" value="Ankyrin repeat-containing domain"/>
    <property type="match status" value="1"/>
</dbReference>
<organism evidence="2 3">
    <name type="scientific">Sinocyclocheilus grahami</name>
    <name type="common">Dianchi golden-line fish</name>
    <name type="synonym">Barbus grahami</name>
    <dbReference type="NCBI Taxonomy" id="75366"/>
    <lineage>
        <taxon>Eukaryota</taxon>
        <taxon>Metazoa</taxon>
        <taxon>Chordata</taxon>
        <taxon>Craniata</taxon>
        <taxon>Vertebrata</taxon>
        <taxon>Euteleostomi</taxon>
        <taxon>Actinopterygii</taxon>
        <taxon>Neopterygii</taxon>
        <taxon>Teleostei</taxon>
        <taxon>Ostariophysi</taxon>
        <taxon>Cypriniformes</taxon>
        <taxon>Cyprinidae</taxon>
        <taxon>Cyprininae</taxon>
        <taxon>Sinocyclocheilus</taxon>
    </lineage>
</organism>
<dbReference type="SUPFAM" id="SSF48403">
    <property type="entry name" value="Ankyrin repeat"/>
    <property type="match status" value="1"/>
</dbReference>
<name>A0A672L6Q2_SINGR</name>
<dbReference type="Pfam" id="PF00023">
    <property type="entry name" value="Ank"/>
    <property type="match status" value="1"/>
</dbReference>
<reference evidence="2" key="2">
    <citation type="submission" date="2025-09" db="UniProtKB">
        <authorList>
            <consortium name="Ensembl"/>
        </authorList>
    </citation>
    <scope>IDENTIFICATION</scope>
</reference>
<dbReference type="PROSITE" id="PS50088">
    <property type="entry name" value="ANK_REPEAT"/>
    <property type="match status" value="1"/>
</dbReference>
<proteinExistence type="predicted"/>
<keyword evidence="1" id="KW-0040">ANK repeat</keyword>
<reference evidence="2" key="1">
    <citation type="submission" date="2025-08" db="UniProtKB">
        <authorList>
            <consortium name="Ensembl"/>
        </authorList>
    </citation>
    <scope>IDENTIFICATION</scope>
</reference>
<dbReference type="PROSITE" id="PS50297">
    <property type="entry name" value="ANK_REP_REGION"/>
    <property type="match status" value="1"/>
</dbReference>
<dbReference type="Proteomes" id="UP000472262">
    <property type="component" value="Unassembled WGS sequence"/>
</dbReference>
<sequence>ILCLMTVPPCGHEMMMQKGSSRNSCLVPYTLQPFEALTPEGKPFEGIRLMKAGADVNQVNEKGFSPLHFTAASRQGALCLELLIANGANINSKVRVLQEKHSPPLIFNITIRTVSFRTFLHTHTHTQTFICLHLQIGLFSIFPLHFSQCDSS</sequence>
<protein>
    <submittedName>
        <fullName evidence="2">Uncharacterized protein</fullName>
    </submittedName>
</protein>
<keyword evidence="3" id="KW-1185">Reference proteome</keyword>
<dbReference type="InterPro" id="IPR036770">
    <property type="entry name" value="Ankyrin_rpt-contain_sf"/>
</dbReference>
<dbReference type="InterPro" id="IPR002110">
    <property type="entry name" value="Ankyrin_rpt"/>
</dbReference>
<dbReference type="Ensembl" id="ENSSGRT00000019441.1">
    <property type="protein sequence ID" value="ENSSGRP00000017991.1"/>
    <property type="gene ID" value="ENSSGRG00000010909.1"/>
</dbReference>